<reference evidence="2" key="1">
    <citation type="journal article" date="2023" name="Mol. Phylogenet. Evol.">
        <title>Genome-scale phylogeny and comparative genomics of the fungal order Sordariales.</title>
        <authorList>
            <person name="Hensen N."/>
            <person name="Bonometti L."/>
            <person name="Westerberg I."/>
            <person name="Brannstrom I.O."/>
            <person name="Guillou S."/>
            <person name="Cros-Aarteil S."/>
            <person name="Calhoun S."/>
            <person name="Haridas S."/>
            <person name="Kuo A."/>
            <person name="Mondo S."/>
            <person name="Pangilinan J."/>
            <person name="Riley R."/>
            <person name="LaButti K."/>
            <person name="Andreopoulos B."/>
            <person name="Lipzen A."/>
            <person name="Chen C."/>
            <person name="Yan M."/>
            <person name="Daum C."/>
            <person name="Ng V."/>
            <person name="Clum A."/>
            <person name="Steindorff A."/>
            <person name="Ohm R.A."/>
            <person name="Martin F."/>
            <person name="Silar P."/>
            <person name="Natvig D.O."/>
            <person name="Lalanne C."/>
            <person name="Gautier V."/>
            <person name="Ament-Velasquez S.L."/>
            <person name="Kruys A."/>
            <person name="Hutchinson M.I."/>
            <person name="Powell A.J."/>
            <person name="Barry K."/>
            <person name="Miller A.N."/>
            <person name="Grigoriev I.V."/>
            <person name="Debuchy R."/>
            <person name="Gladieux P."/>
            <person name="Hiltunen Thoren M."/>
            <person name="Johannesson H."/>
        </authorList>
    </citation>
    <scope>NUCLEOTIDE SEQUENCE</scope>
    <source>
        <strain evidence="2">CBS 168.71</strain>
    </source>
</reference>
<feature type="compositionally biased region" description="Pro residues" evidence="1">
    <location>
        <begin position="202"/>
        <end position="211"/>
    </location>
</feature>
<feature type="compositionally biased region" description="Polar residues" evidence="1">
    <location>
        <begin position="58"/>
        <end position="72"/>
    </location>
</feature>
<comment type="caution">
    <text evidence="2">The sequence shown here is derived from an EMBL/GenBank/DDBJ whole genome shotgun (WGS) entry which is preliminary data.</text>
</comment>
<accession>A0AAE0LRG2</accession>
<feature type="region of interest" description="Disordered" evidence="1">
    <location>
        <begin position="58"/>
        <end position="101"/>
    </location>
</feature>
<dbReference type="RefSeq" id="XP_062658281.1">
    <property type="nucleotide sequence ID" value="XM_062799144.1"/>
</dbReference>
<organism evidence="2 3">
    <name type="scientific">Chaetomium fimeti</name>
    <dbReference type="NCBI Taxonomy" id="1854472"/>
    <lineage>
        <taxon>Eukaryota</taxon>
        <taxon>Fungi</taxon>
        <taxon>Dikarya</taxon>
        <taxon>Ascomycota</taxon>
        <taxon>Pezizomycotina</taxon>
        <taxon>Sordariomycetes</taxon>
        <taxon>Sordariomycetidae</taxon>
        <taxon>Sordariales</taxon>
        <taxon>Chaetomiaceae</taxon>
        <taxon>Chaetomium</taxon>
    </lineage>
</organism>
<dbReference type="GeneID" id="87836092"/>
<proteinExistence type="predicted"/>
<sequence>MSSMCSPSRRLSMLALSRHQPKNVVLTSWDRCVQIGPAVTLKACGMRLVWNLSQTPKVQVSNQLRTSETLPLTPSGPGPSAPDRNAADPPPPRSPLPGQANISAVGHERKNGSVPRLSSDLLNSKFLAPTPPHNAIRPSAHTVSPPPRAAPRREGDISSTRRMRRGGLERCPNLDPGVRGSGEDGQTGKPKLVSGHGTAFDPPLPEPSTPP</sequence>
<reference evidence="2" key="2">
    <citation type="submission" date="2023-06" db="EMBL/GenBank/DDBJ databases">
        <authorList>
            <consortium name="Lawrence Berkeley National Laboratory"/>
            <person name="Haridas S."/>
            <person name="Hensen N."/>
            <person name="Bonometti L."/>
            <person name="Westerberg I."/>
            <person name="Brannstrom I.O."/>
            <person name="Guillou S."/>
            <person name="Cros-Aarteil S."/>
            <person name="Calhoun S."/>
            <person name="Kuo A."/>
            <person name="Mondo S."/>
            <person name="Pangilinan J."/>
            <person name="Riley R."/>
            <person name="Labutti K."/>
            <person name="Andreopoulos B."/>
            <person name="Lipzen A."/>
            <person name="Chen C."/>
            <person name="Yanf M."/>
            <person name="Daum C."/>
            <person name="Ng V."/>
            <person name="Clum A."/>
            <person name="Steindorff A."/>
            <person name="Ohm R."/>
            <person name="Martin F."/>
            <person name="Silar P."/>
            <person name="Natvig D."/>
            <person name="Lalanne C."/>
            <person name="Gautier V."/>
            <person name="Ament-Velasquez S.L."/>
            <person name="Kruys A."/>
            <person name="Hutchinson M.I."/>
            <person name="Powell A.J."/>
            <person name="Barry K."/>
            <person name="Miller A.N."/>
            <person name="Grigoriev I.V."/>
            <person name="Debuchy R."/>
            <person name="Gladieux P."/>
            <person name="Thoren M.H."/>
            <person name="Johannesson H."/>
        </authorList>
    </citation>
    <scope>NUCLEOTIDE SEQUENCE</scope>
    <source>
        <strain evidence="2">CBS 168.71</strain>
    </source>
</reference>
<dbReference type="AlphaFoldDB" id="A0AAE0LRG2"/>
<evidence type="ECO:0000256" key="1">
    <source>
        <dbReference type="SAM" id="MobiDB-lite"/>
    </source>
</evidence>
<dbReference type="EMBL" id="JAUEPN010000005">
    <property type="protein sequence ID" value="KAK3294767.1"/>
    <property type="molecule type" value="Genomic_DNA"/>
</dbReference>
<name>A0AAE0LRG2_9PEZI</name>
<feature type="region of interest" description="Disordered" evidence="1">
    <location>
        <begin position="123"/>
        <end position="211"/>
    </location>
</feature>
<evidence type="ECO:0000313" key="3">
    <source>
        <dbReference type="Proteomes" id="UP001278766"/>
    </source>
</evidence>
<evidence type="ECO:0000313" key="2">
    <source>
        <dbReference type="EMBL" id="KAK3294767.1"/>
    </source>
</evidence>
<dbReference type="Proteomes" id="UP001278766">
    <property type="component" value="Unassembled WGS sequence"/>
</dbReference>
<protein>
    <submittedName>
        <fullName evidence="2">Uncharacterized protein</fullName>
    </submittedName>
</protein>
<gene>
    <name evidence="2" type="ORF">B0H64DRAFT_194783</name>
</gene>
<keyword evidence="3" id="KW-1185">Reference proteome</keyword>